<gene>
    <name evidence="2" type="ORF">EVAR_49969_1</name>
</gene>
<feature type="region of interest" description="Disordered" evidence="1">
    <location>
        <begin position="1"/>
        <end position="84"/>
    </location>
</feature>
<dbReference type="Proteomes" id="UP000299102">
    <property type="component" value="Unassembled WGS sequence"/>
</dbReference>
<name>A0A4C1YMP2_EUMVA</name>
<comment type="caution">
    <text evidence="2">The sequence shown here is derived from an EMBL/GenBank/DDBJ whole genome shotgun (WGS) entry which is preliminary data.</text>
</comment>
<dbReference type="EMBL" id="BGZK01001279">
    <property type="protein sequence ID" value="GBP76172.1"/>
    <property type="molecule type" value="Genomic_DNA"/>
</dbReference>
<protein>
    <submittedName>
        <fullName evidence="2">Uncharacterized protein</fullName>
    </submittedName>
</protein>
<accession>A0A4C1YMP2</accession>
<feature type="compositionally biased region" description="Basic and acidic residues" evidence="1">
    <location>
        <begin position="57"/>
        <end position="72"/>
    </location>
</feature>
<sequence>MHSLTDDGARGPARPAVHGRAGPSVRYCIIRPRDPREQRGGRVALDSFTGGGSSREIPIRRSDRQSAYDPHHALTAPALVRRSY</sequence>
<keyword evidence="3" id="KW-1185">Reference proteome</keyword>
<reference evidence="2 3" key="1">
    <citation type="journal article" date="2019" name="Commun. Biol.">
        <title>The bagworm genome reveals a unique fibroin gene that provides high tensile strength.</title>
        <authorList>
            <person name="Kono N."/>
            <person name="Nakamura H."/>
            <person name="Ohtoshi R."/>
            <person name="Tomita M."/>
            <person name="Numata K."/>
            <person name="Arakawa K."/>
        </authorList>
    </citation>
    <scope>NUCLEOTIDE SEQUENCE [LARGE SCALE GENOMIC DNA]</scope>
</reference>
<evidence type="ECO:0000256" key="1">
    <source>
        <dbReference type="SAM" id="MobiDB-lite"/>
    </source>
</evidence>
<feature type="compositionally biased region" description="Basic and acidic residues" evidence="1">
    <location>
        <begin position="31"/>
        <end position="40"/>
    </location>
</feature>
<evidence type="ECO:0000313" key="3">
    <source>
        <dbReference type="Proteomes" id="UP000299102"/>
    </source>
</evidence>
<organism evidence="2 3">
    <name type="scientific">Eumeta variegata</name>
    <name type="common">Bagworm moth</name>
    <name type="synonym">Eumeta japonica</name>
    <dbReference type="NCBI Taxonomy" id="151549"/>
    <lineage>
        <taxon>Eukaryota</taxon>
        <taxon>Metazoa</taxon>
        <taxon>Ecdysozoa</taxon>
        <taxon>Arthropoda</taxon>
        <taxon>Hexapoda</taxon>
        <taxon>Insecta</taxon>
        <taxon>Pterygota</taxon>
        <taxon>Neoptera</taxon>
        <taxon>Endopterygota</taxon>
        <taxon>Lepidoptera</taxon>
        <taxon>Glossata</taxon>
        <taxon>Ditrysia</taxon>
        <taxon>Tineoidea</taxon>
        <taxon>Psychidae</taxon>
        <taxon>Oiketicinae</taxon>
        <taxon>Eumeta</taxon>
    </lineage>
</organism>
<proteinExistence type="predicted"/>
<evidence type="ECO:0000313" key="2">
    <source>
        <dbReference type="EMBL" id="GBP76172.1"/>
    </source>
</evidence>
<dbReference type="AlphaFoldDB" id="A0A4C1YMP2"/>